<dbReference type="Gene3D" id="3.40.50.300">
    <property type="entry name" value="P-loop containing nucleotide triphosphate hydrolases"/>
    <property type="match status" value="1"/>
</dbReference>
<dbReference type="AlphaFoldDB" id="A0A2N9JFS9"/>
<dbReference type="SUPFAM" id="SSF52540">
    <property type="entry name" value="P-loop containing nucleoside triphosphate hydrolases"/>
    <property type="match status" value="1"/>
</dbReference>
<dbReference type="Proteomes" id="UP000238164">
    <property type="component" value="Chromosome 1"/>
</dbReference>
<name>A0A2N9JFS9_9ACTN</name>
<reference evidence="2 3" key="1">
    <citation type="submission" date="2018-02" db="EMBL/GenBank/DDBJ databases">
        <authorList>
            <person name="Cohen D.B."/>
            <person name="Kent A.D."/>
        </authorList>
    </citation>
    <scope>NUCLEOTIDE SEQUENCE [LARGE SCALE GENOMIC DNA]</scope>
    <source>
        <strain evidence="2">1</strain>
    </source>
</reference>
<dbReference type="RefSeq" id="WP_105185307.1">
    <property type="nucleotide sequence ID" value="NZ_BAAAGO010000018.1"/>
</dbReference>
<keyword evidence="3" id="KW-1185">Reference proteome</keyword>
<sequence>MATTPSHEANPGPDDDRSAVPEGAATAGDAAAYIESGPAPGSAVDSPDQPEAQPEPQADPDEEPLALQAVALTAGDSDPLEVSARSGELTLWRGDDGLGTAELTLALSGRFRPVTGQVRLLTRDADPALLRREVVVARVLDAVEAEPRLRVKEYLHSCLVLHGRRHNRLSPRQALAEVGYDGDDHTAMEDLPPADAVRVAVAGALLARPVAVTVDRVDRGIADDDWAALRADLRRAAELSGVAIVASAVRHPKEQR</sequence>
<feature type="compositionally biased region" description="Low complexity" evidence="1">
    <location>
        <begin position="23"/>
        <end position="32"/>
    </location>
</feature>
<evidence type="ECO:0008006" key="4">
    <source>
        <dbReference type="Google" id="ProtNLM"/>
    </source>
</evidence>
<feature type="compositionally biased region" description="Low complexity" evidence="1">
    <location>
        <begin position="47"/>
        <end position="56"/>
    </location>
</feature>
<dbReference type="InterPro" id="IPR027417">
    <property type="entry name" value="P-loop_NTPase"/>
</dbReference>
<gene>
    <name evidence="2" type="ORF">MPLG2_1238</name>
</gene>
<dbReference type="KEGG" id="mgg:MPLG2_1238"/>
<proteinExistence type="predicted"/>
<feature type="region of interest" description="Disordered" evidence="1">
    <location>
        <begin position="1"/>
        <end position="61"/>
    </location>
</feature>
<dbReference type="EMBL" id="LT985188">
    <property type="protein sequence ID" value="SPD86274.1"/>
    <property type="molecule type" value="Genomic_DNA"/>
</dbReference>
<evidence type="ECO:0000313" key="3">
    <source>
        <dbReference type="Proteomes" id="UP000238164"/>
    </source>
</evidence>
<organism evidence="2 3">
    <name type="scientific">Micropruina glycogenica</name>
    <dbReference type="NCBI Taxonomy" id="75385"/>
    <lineage>
        <taxon>Bacteria</taxon>
        <taxon>Bacillati</taxon>
        <taxon>Actinomycetota</taxon>
        <taxon>Actinomycetes</taxon>
        <taxon>Propionibacteriales</taxon>
        <taxon>Nocardioidaceae</taxon>
        <taxon>Micropruina</taxon>
    </lineage>
</organism>
<protein>
    <recommendedName>
        <fullName evidence="4">ABC transporter domain-containing protein</fullName>
    </recommendedName>
</protein>
<evidence type="ECO:0000256" key="1">
    <source>
        <dbReference type="SAM" id="MobiDB-lite"/>
    </source>
</evidence>
<evidence type="ECO:0000313" key="2">
    <source>
        <dbReference type="EMBL" id="SPD86274.1"/>
    </source>
</evidence>
<accession>A0A2N9JFS9</accession>